<sequence length="159" mass="17504">MKTPEILALLESGQYQNAKDSAEKALLSEPDNALLNYYAAWSCDGLSIENDAIPYYEKALELGLPKADLADAYIGLGSTYRAIGNYEKAGETFQKALAAFPENQALAVFASMALYNDRNYKEAMQLAIKIIGETSNDPNVIAYKKAILNYSEDLDAVWD</sequence>
<evidence type="ECO:0000313" key="4">
    <source>
        <dbReference type="Proteomes" id="UP000564536"/>
    </source>
</evidence>
<feature type="domain" description="Tetratrico peptide repeat group 5" evidence="2">
    <location>
        <begin position="39"/>
        <end position="154"/>
    </location>
</feature>
<gene>
    <name evidence="3" type="ORF">HB943_08515</name>
</gene>
<dbReference type="Proteomes" id="UP000564536">
    <property type="component" value="Unassembled WGS sequence"/>
</dbReference>
<dbReference type="InterPro" id="IPR019734">
    <property type="entry name" value="TPR_rpt"/>
</dbReference>
<dbReference type="InterPro" id="IPR011990">
    <property type="entry name" value="TPR-like_helical_dom_sf"/>
</dbReference>
<accession>A0A841Z605</accession>
<dbReference type="SMART" id="SM00028">
    <property type="entry name" value="TPR"/>
    <property type="match status" value="1"/>
</dbReference>
<dbReference type="Pfam" id="PF13181">
    <property type="entry name" value="TPR_8"/>
    <property type="match status" value="1"/>
</dbReference>
<dbReference type="PROSITE" id="PS50005">
    <property type="entry name" value="TPR"/>
    <property type="match status" value="1"/>
</dbReference>
<evidence type="ECO:0000256" key="1">
    <source>
        <dbReference type="PROSITE-ProRule" id="PRU00339"/>
    </source>
</evidence>
<dbReference type="EMBL" id="JAARRL010000011">
    <property type="protein sequence ID" value="MBC1500648.1"/>
    <property type="molecule type" value="Genomic_DNA"/>
</dbReference>
<organism evidence="3 4">
    <name type="scientific">Listeria weihenstephanensis</name>
    <dbReference type="NCBI Taxonomy" id="1006155"/>
    <lineage>
        <taxon>Bacteria</taxon>
        <taxon>Bacillati</taxon>
        <taxon>Bacillota</taxon>
        <taxon>Bacilli</taxon>
        <taxon>Bacillales</taxon>
        <taxon>Listeriaceae</taxon>
        <taxon>Listeria</taxon>
    </lineage>
</organism>
<evidence type="ECO:0000259" key="2">
    <source>
        <dbReference type="Pfam" id="PF12688"/>
    </source>
</evidence>
<dbReference type="AlphaFoldDB" id="A0A841Z605"/>
<dbReference type="Pfam" id="PF12688">
    <property type="entry name" value="TPR_5"/>
    <property type="match status" value="1"/>
</dbReference>
<dbReference type="InterPro" id="IPR041656">
    <property type="entry name" value="TPR_5"/>
</dbReference>
<protein>
    <submittedName>
        <fullName evidence="3">Tetratricopeptide repeat protein</fullName>
    </submittedName>
</protein>
<comment type="caution">
    <text evidence="3">The sequence shown here is derived from an EMBL/GenBank/DDBJ whole genome shotgun (WGS) entry which is preliminary data.</text>
</comment>
<dbReference type="RefSeq" id="WP_185425810.1">
    <property type="nucleotide sequence ID" value="NZ_JAARRL010000011.1"/>
</dbReference>
<evidence type="ECO:0000313" key="3">
    <source>
        <dbReference type="EMBL" id="MBC1500648.1"/>
    </source>
</evidence>
<feature type="repeat" description="TPR" evidence="1">
    <location>
        <begin position="70"/>
        <end position="103"/>
    </location>
</feature>
<reference evidence="3 4" key="1">
    <citation type="submission" date="2020-03" db="EMBL/GenBank/DDBJ databases">
        <title>Soil Listeria distribution.</title>
        <authorList>
            <person name="Liao J."/>
            <person name="Wiedmann M."/>
        </authorList>
    </citation>
    <scope>NUCLEOTIDE SEQUENCE [LARGE SCALE GENOMIC DNA]</scope>
    <source>
        <strain evidence="3 4">FSL L7-1523</strain>
    </source>
</reference>
<dbReference type="PROSITE" id="PS50293">
    <property type="entry name" value="TPR_REGION"/>
    <property type="match status" value="1"/>
</dbReference>
<keyword evidence="1" id="KW-0802">TPR repeat</keyword>
<dbReference type="SUPFAM" id="SSF48452">
    <property type="entry name" value="TPR-like"/>
    <property type="match status" value="1"/>
</dbReference>
<dbReference type="Gene3D" id="1.25.40.10">
    <property type="entry name" value="Tetratricopeptide repeat domain"/>
    <property type="match status" value="1"/>
</dbReference>
<name>A0A841Z605_9LIST</name>
<proteinExistence type="predicted"/>